<feature type="transmembrane region" description="Helical" evidence="2">
    <location>
        <begin position="61"/>
        <end position="88"/>
    </location>
</feature>
<accession>A0A6C0I4F3</accession>
<reference evidence="3" key="1">
    <citation type="journal article" date="2020" name="Nature">
        <title>Giant virus diversity and host interactions through global metagenomics.</title>
        <authorList>
            <person name="Schulz F."/>
            <person name="Roux S."/>
            <person name="Paez-Espino D."/>
            <person name="Jungbluth S."/>
            <person name="Walsh D.A."/>
            <person name="Denef V.J."/>
            <person name="McMahon K.D."/>
            <person name="Konstantinidis K.T."/>
            <person name="Eloe-Fadrosh E.A."/>
            <person name="Kyrpides N.C."/>
            <person name="Woyke T."/>
        </authorList>
    </citation>
    <scope>NUCLEOTIDE SEQUENCE</scope>
    <source>
        <strain evidence="3">GVMAG-M-3300023184-191</strain>
    </source>
</reference>
<organism evidence="3">
    <name type="scientific">viral metagenome</name>
    <dbReference type="NCBI Taxonomy" id="1070528"/>
    <lineage>
        <taxon>unclassified sequences</taxon>
        <taxon>metagenomes</taxon>
        <taxon>organismal metagenomes</taxon>
    </lineage>
</organism>
<sequence length="186" mass="20222">MNMNPFHFIGGWFNYAVYRLNNSLFFAGVVMIMLNIGSRYIELKLDPSTENFLKTALSKELLVFSVCWMGTRDLVIALVLTAVFVVLADYGLNANSQCCIMPHKYRVMSQSATMGLGPSSSSSSSSNSSGSGGAAIGGASKAGHGPGNIVTDKEISDAMDVLERAKKQRENMKYNSYLTAFRSAKF</sequence>
<dbReference type="EMBL" id="MN740103">
    <property type="protein sequence ID" value="QHT87891.1"/>
    <property type="molecule type" value="Genomic_DNA"/>
</dbReference>
<feature type="compositionally biased region" description="Low complexity" evidence="1">
    <location>
        <begin position="116"/>
        <end position="129"/>
    </location>
</feature>
<feature type="region of interest" description="Disordered" evidence="1">
    <location>
        <begin position="116"/>
        <end position="152"/>
    </location>
</feature>
<evidence type="ECO:0000256" key="1">
    <source>
        <dbReference type="SAM" id="MobiDB-lite"/>
    </source>
</evidence>
<dbReference type="AlphaFoldDB" id="A0A6C0I4F3"/>
<evidence type="ECO:0000313" key="3">
    <source>
        <dbReference type="EMBL" id="QHT87891.1"/>
    </source>
</evidence>
<feature type="transmembrane region" description="Helical" evidence="2">
    <location>
        <begin position="20"/>
        <end position="41"/>
    </location>
</feature>
<keyword evidence="2" id="KW-0812">Transmembrane</keyword>
<keyword evidence="2" id="KW-1133">Transmembrane helix</keyword>
<protein>
    <submittedName>
        <fullName evidence="3">Uncharacterized protein</fullName>
    </submittedName>
</protein>
<name>A0A6C0I4F3_9ZZZZ</name>
<proteinExistence type="predicted"/>
<evidence type="ECO:0000256" key="2">
    <source>
        <dbReference type="SAM" id="Phobius"/>
    </source>
</evidence>
<keyword evidence="2" id="KW-0472">Membrane</keyword>